<protein>
    <submittedName>
        <fullName evidence="2">Cell wall hydrolase</fullName>
    </submittedName>
</protein>
<sequence>MTKPKRGARRGARTSAARRAVLRRLVLSLATTLLVLPALPTALSNTGSSTPDPSSNLAAPLLTLSAFAGEPAFDDAEADLAMLPADGAVYVRDGSRRIPAERGGRVGPHPLAAVQPRFAAGAILSPNGLLRPGLALGDDEMRTALAGPMPADATRVAAFRRMGDDVRLPSADMAVEVASLAPAAVAREIPAGKAEALQALAAYAPEAAPGNSSLFDAVLHPTGRDFRPPIGADDHSWAASTLPASSFTEKEQTCLAKGIYFEARGESEKGQAAVAQVILNRVRNPAYPETICGVVYQNQDWKNRCQFSFACDGIKDVIWNKRAYGTAKRIAGEVTRGETWLPEVGSATHYHATYVSPRWARTMQKVDKIGLHVFYRTFGGGWR</sequence>
<reference evidence="3" key="1">
    <citation type="submission" date="2018-09" db="EMBL/GenBank/DDBJ databases">
        <authorList>
            <person name="Tuo L."/>
        </authorList>
    </citation>
    <scope>NUCLEOTIDE SEQUENCE [LARGE SCALE GENOMIC DNA]</scope>
    <source>
        <strain evidence="3">M2BS4Y-1</strain>
    </source>
</reference>
<dbReference type="Pfam" id="PF07486">
    <property type="entry name" value="Hydrolase_2"/>
    <property type="match status" value="1"/>
</dbReference>
<dbReference type="RefSeq" id="WP_119541217.1">
    <property type="nucleotide sequence ID" value="NZ_QYRN01000009.1"/>
</dbReference>
<dbReference type="AlphaFoldDB" id="A0A3A1WGV7"/>
<dbReference type="InterPro" id="IPR011105">
    <property type="entry name" value="Cell_wall_hydrolase_SleB"/>
</dbReference>
<dbReference type="InterPro" id="IPR042047">
    <property type="entry name" value="SleB_dom1"/>
</dbReference>
<gene>
    <name evidence="2" type="ORF">D3218_16755</name>
</gene>
<organism evidence="2 3">
    <name type="scientific">Aureimonas flava</name>
    <dbReference type="NCBI Taxonomy" id="2320271"/>
    <lineage>
        <taxon>Bacteria</taxon>
        <taxon>Pseudomonadati</taxon>
        <taxon>Pseudomonadota</taxon>
        <taxon>Alphaproteobacteria</taxon>
        <taxon>Hyphomicrobiales</taxon>
        <taxon>Aurantimonadaceae</taxon>
        <taxon>Aureimonas</taxon>
    </lineage>
</organism>
<keyword evidence="2" id="KW-0378">Hydrolase</keyword>
<dbReference type="Gene3D" id="1.10.10.2520">
    <property type="entry name" value="Cell wall hydrolase SleB, domain 1"/>
    <property type="match status" value="1"/>
</dbReference>
<proteinExistence type="predicted"/>
<evidence type="ECO:0000259" key="1">
    <source>
        <dbReference type="Pfam" id="PF07486"/>
    </source>
</evidence>
<evidence type="ECO:0000313" key="3">
    <source>
        <dbReference type="Proteomes" id="UP000265750"/>
    </source>
</evidence>
<keyword evidence="3" id="KW-1185">Reference proteome</keyword>
<dbReference type="EMBL" id="QYRN01000009">
    <property type="protein sequence ID" value="RIX98828.1"/>
    <property type="molecule type" value="Genomic_DNA"/>
</dbReference>
<evidence type="ECO:0000313" key="2">
    <source>
        <dbReference type="EMBL" id="RIX98828.1"/>
    </source>
</evidence>
<comment type="caution">
    <text evidence="2">The sequence shown here is derived from an EMBL/GenBank/DDBJ whole genome shotgun (WGS) entry which is preliminary data.</text>
</comment>
<dbReference type="GO" id="GO:0016787">
    <property type="term" value="F:hydrolase activity"/>
    <property type="evidence" value="ECO:0007669"/>
    <property type="project" value="UniProtKB-KW"/>
</dbReference>
<feature type="domain" description="Cell wall hydrolase SleB" evidence="1">
    <location>
        <begin position="265"/>
        <end position="375"/>
    </location>
</feature>
<dbReference type="OrthoDB" id="9785345at2"/>
<accession>A0A3A1WGV7</accession>
<dbReference type="Proteomes" id="UP000265750">
    <property type="component" value="Unassembled WGS sequence"/>
</dbReference>
<name>A0A3A1WGV7_9HYPH</name>